<evidence type="ECO:0000313" key="2">
    <source>
        <dbReference type="Proteomes" id="UP000269669"/>
    </source>
</evidence>
<reference evidence="1 2" key="1">
    <citation type="submission" date="2018-12" db="EMBL/GenBank/DDBJ databases">
        <title>Sequencing of bacterial isolates from soil warming experiment in Harvard Forest, Massachusetts, USA.</title>
        <authorList>
            <person name="Deangelis K."/>
        </authorList>
    </citation>
    <scope>NUCLEOTIDE SEQUENCE [LARGE SCALE GENOMIC DNA]</scope>
    <source>
        <strain evidence="1 2">EB153</strain>
    </source>
</reference>
<dbReference type="EMBL" id="RSDW01000001">
    <property type="protein sequence ID" value="RSL18168.1"/>
    <property type="molecule type" value="Genomic_DNA"/>
</dbReference>
<dbReference type="Proteomes" id="UP000269669">
    <property type="component" value="Unassembled WGS sequence"/>
</dbReference>
<organism evidence="1 2">
    <name type="scientific">Edaphobacter aggregans</name>
    <dbReference type="NCBI Taxonomy" id="570835"/>
    <lineage>
        <taxon>Bacteria</taxon>
        <taxon>Pseudomonadati</taxon>
        <taxon>Acidobacteriota</taxon>
        <taxon>Terriglobia</taxon>
        <taxon>Terriglobales</taxon>
        <taxon>Acidobacteriaceae</taxon>
        <taxon>Edaphobacter</taxon>
    </lineage>
</organism>
<gene>
    <name evidence="1" type="ORF">EDE15_3724</name>
</gene>
<evidence type="ECO:0008006" key="3">
    <source>
        <dbReference type="Google" id="ProtNLM"/>
    </source>
</evidence>
<dbReference type="InterPro" id="IPR046038">
    <property type="entry name" value="DUF5996"/>
</dbReference>
<accession>A0A3R9PUH8</accession>
<sequence>MTQMAAPQVWPDLPWEAWKDTAATLHMWTQIVGKTRLALTPLLNHWWNIPLYVSARGLTTSAMPYHSKLLEIEFDFVSHELRFRLSSGTIHAIPLRAQSVASFYTEYMACLAALNVTVKINTMPVEISDPIDFTKDEQHHSYDPEYAHRFWQTLNTADHLFKQFSSGFIGKMSPVHFFWGSFDLAVTRFSGRPAPPREGADRITREAYSHEVISAGFWPGNGGFGAPAFYCYTAPAPTGLDLEPVQPPAAYYDKALGEFLLKYDDARKAASPEDSVMQFLQSTYEAGAKLAKWDRASLERRPQPR</sequence>
<keyword evidence="2" id="KW-1185">Reference proteome</keyword>
<dbReference type="Pfam" id="PF19459">
    <property type="entry name" value="DUF5996"/>
    <property type="match status" value="1"/>
</dbReference>
<name>A0A3R9PUH8_9BACT</name>
<dbReference type="AlphaFoldDB" id="A0A3R9PUH8"/>
<proteinExistence type="predicted"/>
<dbReference type="RefSeq" id="WP_125486562.1">
    <property type="nucleotide sequence ID" value="NZ_RSDW01000001.1"/>
</dbReference>
<dbReference type="OrthoDB" id="9800945at2"/>
<protein>
    <recommendedName>
        <fullName evidence="3">Ava_C0101 and related proteins</fullName>
    </recommendedName>
</protein>
<comment type="caution">
    <text evidence="1">The sequence shown here is derived from an EMBL/GenBank/DDBJ whole genome shotgun (WGS) entry which is preliminary data.</text>
</comment>
<evidence type="ECO:0000313" key="1">
    <source>
        <dbReference type="EMBL" id="RSL18168.1"/>
    </source>
</evidence>